<evidence type="ECO:0000256" key="7">
    <source>
        <dbReference type="ARBA" id="ARBA00023239"/>
    </source>
</evidence>
<evidence type="ECO:0000256" key="4">
    <source>
        <dbReference type="ARBA" id="ARBA00023066"/>
    </source>
</evidence>
<dbReference type="Pfam" id="PF02675">
    <property type="entry name" value="AdoMet_dc"/>
    <property type="match status" value="1"/>
</dbReference>
<keyword evidence="3" id="KW-0068">Autocatalytic cleavage</keyword>
<dbReference type="InterPro" id="IPR003826">
    <property type="entry name" value="AdoMetDC_fam_prok"/>
</dbReference>
<dbReference type="SUPFAM" id="SSF56276">
    <property type="entry name" value="S-adenosylmethionine decarboxylase"/>
    <property type="match status" value="1"/>
</dbReference>
<evidence type="ECO:0000256" key="8">
    <source>
        <dbReference type="ARBA" id="ARBA00023270"/>
    </source>
</evidence>
<dbReference type="Gene3D" id="3.60.90.10">
    <property type="entry name" value="S-adenosylmethionine decarboxylase"/>
    <property type="match status" value="1"/>
</dbReference>
<dbReference type="Proteomes" id="UP000034366">
    <property type="component" value="Unassembled WGS sequence"/>
</dbReference>
<evidence type="ECO:0000256" key="6">
    <source>
        <dbReference type="ARBA" id="ARBA00023145"/>
    </source>
</evidence>
<dbReference type="InterPro" id="IPR016067">
    <property type="entry name" value="S-AdoMet_deCO2ase_core"/>
</dbReference>
<organism evidence="10 11">
    <name type="scientific">Candidatus Woesebacteria bacterium GW2011_GWD1_38_10</name>
    <dbReference type="NCBI Taxonomy" id="1618592"/>
    <lineage>
        <taxon>Bacteria</taxon>
        <taxon>Candidatus Woeseibacteriota</taxon>
    </lineage>
</organism>
<comment type="caution">
    <text evidence="10">The sequence shown here is derived from an EMBL/GenBank/DDBJ whole genome shotgun (WGS) entry which is preliminary data.</text>
</comment>
<dbReference type="PANTHER" id="PTHR33866">
    <property type="entry name" value="S-ADENOSYLMETHIONINE DECARBOXYLASE PROENZYME"/>
    <property type="match status" value="1"/>
</dbReference>
<dbReference type="GO" id="GO:0008295">
    <property type="term" value="P:spermidine biosynthetic process"/>
    <property type="evidence" value="ECO:0007669"/>
    <property type="project" value="UniProtKB-KW"/>
</dbReference>
<evidence type="ECO:0000313" key="10">
    <source>
        <dbReference type="EMBL" id="KKQ47862.1"/>
    </source>
</evidence>
<evidence type="ECO:0000256" key="9">
    <source>
        <dbReference type="ARBA" id="ARBA00023317"/>
    </source>
</evidence>
<keyword evidence="2" id="KW-0210">Decarboxylase</keyword>
<evidence type="ECO:0000256" key="5">
    <source>
        <dbReference type="ARBA" id="ARBA00023115"/>
    </source>
</evidence>
<proteinExistence type="predicted"/>
<dbReference type="EMBL" id="LBTW01000045">
    <property type="protein sequence ID" value="KKQ47862.1"/>
    <property type="molecule type" value="Genomic_DNA"/>
</dbReference>
<reference evidence="10 11" key="1">
    <citation type="journal article" date="2015" name="Nature">
        <title>rRNA introns, odd ribosomes, and small enigmatic genomes across a large radiation of phyla.</title>
        <authorList>
            <person name="Brown C.T."/>
            <person name="Hug L.A."/>
            <person name="Thomas B.C."/>
            <person name="Sharon I."/>
            <person name="Castelle C.J."/>
            <person name="Singh A."/>
            <person name="Wilkins M.J."/>
            <person name="Williams K.H."/>
            <person name="Banfield J.F."/>
        </authorList>
    </citation>
    <scope>NUCLEOTIDE SEQUENCE [LARGE SCALE GENOMIC DNA]</scope>
</reference>
<keyword evidence="4" id="KW-0745">Spermidine biosynthesis</keyword>
<keyword evidence="5" id="KW-0620">Polyamine biosynthesis</keyword>
<name>A0A0G0HZU6_9BACT</name>
<evidence type="ECO:0000256" key="2">
    <source>
        <dbReference type="ARBA" id="ARBA00022793"/>
    </source>
</evidence>
<protein>
    <submittedName>
        <fullName evidence="10">S-adenosylmethionine decarboxylase proenzyme</fullName>
    </submittedName>
</protein>
<keyword evidence="6" id="KW-0865">Zymogen</keyword>
<comment type="cofactor">
    <cofactor evidence="1">
        <name>pyruvate</name>
        <dbReference type="ChEBI" id="CHEBI:15361"/>
    </cofactor>
</comment>
<evidence type="ECO:0000256" key="1">
    <source>
        <dbReference type="ARBA" id="ARBA00001928"/>
    </source>
</evidence>
<keyword evidence="9" id="KW-0670">Pyruvate</keyword>
<dbReference type="PANTHER" id="PTHR33866:SF2">
    <property type="entry name" value="S-ADENOSYLMETHIONINE DECARBOXYLASE PROENZYME"/>
    <property type="match status" value="1"/>
</dbReference>
<keyword evidence="8" id="KW-0704">Schiff base</keyword>
<evidence type="ECO:0000313" key="11">
    <source>
        <dbReference type="Proteomes" id="UP000034366"/>
    </source>
</evidence>
<accession>A0A0G0HZU6</accession>
<keyword evidence="7" id="KW-0456">Lyase</keyword>
<dbReference type="GO" id="GO:0004014">
    <property type="term" value="F:adenosylmethionine decarboxylase activity"/>
    <property type="evidence" value="ECO:0007669"/>
    <property type="project" value="InterPro"/>
</dbReference>
<evidence type="ECO:0000256" key="3">
    <source>
        <dbReference type="ARBA" id="ARBA00022813"/>
    </source>
</evidence>
<gene>
    <name evidence="10" type="ORF">US67_C0045G0008</name>
</gene>
<sequence>MTNQSTPTINHYVALIKLKSFDESLVFIEDVTQEIINYLDLKVVKKTSHLFSPKGVTLAYILSESHLVIHTWPELTTVHIDLVTCSYRGIEEFKTSVNSAFSEEDIESIEIKSVDF</sequence>
<dbReference type="GO" id="GO:0005829">
    <property type="term" value="C:cytosol"/>
    <property type="evidence" value="ECO:0007669"/>
    <property type="project" value="TreeGrafter"/>
</dbReference>
<dbReference type="AlphaFoldDB" id="A0A0G0HZU6"/>